<feature type="transmembrane region" description="Helical" evidence="3">
    <location>
        <begin position="82"/>
        <end position="104"/>
    </location>
</feature>
<feature type="domain" description="Anti-sigma K factor RskA C-terminal" evidence="4">
    <location>
        <begin position="86"/>
        <end position="216"/>
    </location>
</feature>
<keyword evidence="3" id="KW-1133">Transmembrane helix</keyword>
<gene>
    <name evidence="5" type="ORF">GEV26_08360</name>
</gene>
<evidence type="ECO:0000313" key="6">
    <source>
        <dbReference type="Proteomes" id="UP000392064"/>
    </source>
</evidence>
<dbReference type="EMBL" id="CP045737">
    <property type="protein sequence ID" value="QGG41372.1"/>
    <property type="molecule type" value="Genomic_DNA"/>
</dbReference>
<dbReference type="GO" id="GO:0005886">
    <property type="term" value="C:plasma membrane"/>
    <property type="evidence" value="ECO:0007669"/>
    <property type="project" value="InterPro"/>
</dbReference>
<keyword evidence="3" id="KW-0812">Transmembrane</keyword>
<evidence type="ECO:0000256" key="2">
    <source>
        <dbReference type="ARBA" id="ARBA00023163"/>
    </source>
</evidence>
<evidence type="ECO:0000256" key="1">
    <source>
        <dbReference type="ARBA" id="ARBA00023015"/>
    </source>
</evidence>
<dbReference type="AlphaFoldDB" id="A0A5Q2MK14"/>
<dbReference type="KEGG" id="aef:GEV26_08360"/>
<evidence type="ECO:0000259" key="4">
    <source>
        <dbReference type="Pfam" id="PF10099"/>
    </source>
</evidence>
<evidence type="ECO:0000313" key="5">
    <source>
        <dbReference type="EMBL" id="QGG41372.1"/>
    </source>
</evidence>
<dbReference type="InterPro" id="IPR018764">
    <property type="entry name" value="RskA_C"/>
</dbReference>
<keyword evidence="1" id="KW-0805">Transcription regulation</keyword>
<dbReference type="Pfam" id="PF10099">
    <property type="entry name" value="RskA_C"/>
    <property type="match status" value="1"/>
</dbReference>
<organism evidence="5 6">
    <name type="scientific">Aeromicrobium yanjiei</name>
    <dbReference type="NCBI Taxonomy" id="2662028"/>
    <lineage>
        <taxon>Bacteria</taxon>
        <taxon>Bacillati</taxon>
        <taxon>Actinomycetota</taxon>
        <taxon>Actinomycetes</taxon>
        <taxon>Propionibacteriales</taxon>
        <taxon>Nocardioidaceae</taxon>
        <taxon>Aeromicrobium</taxon>
    </lineage>
</organism>
<dbReference type="Proteomes" id="UP000392064">
    <property type="component" value="Chromosome"/>
</dbReference>
<reference evidence="5 6" key="1">
    <citation type="submission" date="2019-11" db="EMBL/GenBank/DDBJ databases">
        <authorList>
            <person name="Li J."/>
        </authorList>
    </citation>
    <scope>NUCLEOTIDE SEQUENCE [LARGE SCALE GENOMIC DNA]</scope>
    <source>
        <strain evidence="5 6">MF47</strain>
    </source>
</reference>
<evidence type="ECO:0000256" key="3">
    <source>
        <dbReference type="SAM" id="Phobius"/>
    </source>
</evidence>
<proteinExistence type="predicted"/>
<accession>A0A5Q2MK14</accession>
<dbReference type="Gene3D" id="1.10.10.1320">
    <property type="entry name" value="Anti-sigma factor, zinc-finger domain"/>
    <property type="match status" value="1"/>
</dbReference>
<dbReference type="RefSeq" id="WP_153652640.1">
    <property type="nucleotide sequence ID" value="NZ_CP045737.1"/>
</dbReference>
<sequence>MNVDDHPDLFGLITGELPNRDATAAGSHLRRCDPCRRELAETAVGHALLTRSSRTLAPDPAEAQEQPALPPMVRPRARPRRVTVLVAAAAVLSAMAGGVAVSVLGDDPSVPPTSAPRTLASAWLLPVADGDAAVSGEAEVYQGRAGRTSMRISATDLPPAATGHFYYAWLLDPRTQKMLPLGQLGPDGGSFDVSDTTLAAYSAVDVSLEADDGDPGHSVTSVLRGGYQFDDRASDQGP</sequence>
<keyword evidence="6" id="KW-1185">Reference proteome</keyword>
<protein>
    <recommendedName>
        <fullName evidence="4">Anti-sigma K factor RskA C-terminal domain-containing protein</fullName>
    </recommendedName>
</protein>
<keyword evidence="2" id="KW-0804">Transcription</keyword>
<name>A0A5Q2MK14_9ACTN</name>
<dbReference type="InterPro" id="IPR041916">
    <property type="entry name" value="Anti_sigma_zinc_sf"/>
</dbReference>
<keyword evidence="3" id="KW-0472">Membrane</keyword>